<accession>A0A4Z1H9X8</accession>
<proteinExistence type="predicted"/>
<feature type="region of interest" description="Disordered" evidence="1">
    <location>
        <begin position="59"/>
        <end position="84"/>
    </location>
</feature>
<evidence type="ECO:0000256" key="2">
    <source>
        <dbReference type="SAM" id="Phobius"/>
    </source>
</evidence>
<keyword evidence="2" id="KW-0472">Membrane</keyword>
<evidence type="ECO:0000256" key="1">
    <source>
        <dbReference type="SAM" id="MobiDB-lite"/>
    </source>
</evidence>
<dbReference type="PROSITE" id="PS50030">
    <property type="entry name" value="UBA"/>
    <property type="match status" value="1"/>
</dbReference>
<evidence type="ECO:0000259" key="3">
    <source>
        <dbReference type="PROSITE" id="PS50030"/>
    </source>
</evidence>
<keyword evidence="2" id="KW-1133">Transmembrane helix</keyword>
<keyword evidence="2" id="KW-0812">Transmembrane</keyword>
<reference evidence="4 5" key="1">
    <citation type="submission" date="2017-12" db="EMBL/GenBank/DDBJ databases">
        <title>Comparative genomics of Botrytis spp.</title>
        <authorList>
            <person name="Valero-Jimenez C.A."/>
            <person name="Tapia P."/>
            <person name="Veloso J."/>
            <person name="Silva-Moreno E."/>
            <person name="Staats M."/>
            <person name="Valdes J.H."/>
            <person name="Van Kan J.A.L."/>
        </authorList>
    </citation>
    <scope>NUCLEOTIDE SEQUENCE [LARGE SCALE GENOMIC DNA]</scope>
    <source>
        <strain evidence="4 5">MUCL2120</strain>
    </source>
</reference>
<dbReference type="InterPro" id="IPR015940">
    <property type="entry name" value="UBA"/>
</dbReference>
<dbReference type="InterPro" id="IPR009060">
    <property type="entry name" value="UBA-like_sf"/>
</dbReference>
<evidence type="ECO:0000313" key="4">
    <source>
        <dbReference type="EMBL" id="TGO43550.1"/>
    </source>
</evidence>
<protein>
    <recommendedName>
        <fullName evidence="3">UBA domain-containing protein</fullName>
    </recommendedName>
</protein>
<organism evidence="4 5">
    <name type="scientific">Botryotinia narcissicola</name>
    <dbReference type="NCBI Taxonomy" id="278944"/>
    <lineage>
        <taxon>Eukaryota</taxon>
        <taxon>Fungi</taxon>
        <taxon>Dikarya</taxon>
        <taxon>Ascomycota</taxon>
        <taxon>Pezizomycotina</taxon>
        <taxon>Leotiomycetes</taxon>
        <taxon>Helotiales</taxon>
        <taxon>Sclerotiniaceae</taxon>
        <taxon>Botryotinia</taxon>
    </lineage>
</organism>
<dbReference type="AlphaFoldDB" id="A0A4Z1H9X8"/>
<gene>
    <name evidence="4" type="ORF">BOTNAR_2337g00010</name>
</gene>
<dbReference type="Proteomes" id="UP000297452">
    <property type="component" value="Unassembled WGS sequence"/>
</dbReference>
<evidence type="ECO:0000313" key="5">
    <source>
        <dbReference type="Proteomes" id="UP000297452"/>
    </source>
</evidence>
<name>A0A4Z1H9X8_9HELO</name>
<comment type="caution">
    <text evidence="4">The sequence shown here is derived from an EMBL/GenBank/DDBJ whole genome shotgun (WGS) entry which is preliminary data.</text>
</comment>
<feature type="domain" description="UBA" evidence="3">
    <location>
        <begin position="5"/>
        <end position="46"/>
    </location>
</feature>
<dbReference type="SUPFAM" id="SSF46934">
    <property type="entry name" value="UBA-like"/>
    <property type="match status" value="1"/>
</dbReference>
<dbReference type="OrthoDB" id="10360493at2759"/>
<sequence>MATSPKDGDLTIETLYSLGFDRELVDFAVYQSNDDLFDAVDNLLEEAVRVSAQPTQYQLESSEPCPFRQKPAAKQKPPATHTSPIRYGIKRMNIRTSISQGNSVVEALASSEVAVKTNVPLEYNKEIVDLTGNDIKTERTLDPSTHKASPNGSKPKRSFVDTPVKVEETLGNDFLTEQNAETTDPIENDSNVVEDQGVGADNNVITMMAVVVALILIAPLMASPPMVTMLMTMKGASCKSLSKMACQCARNQVSGEMTGLENHNDLDEPIDQWAENLLRHLRKPLIARLHHYRTPPGCL</sequence>
<dbReference type="EMBL" id="PQXJ01002330">
    <property type="protein sequence ID" value="TGO43550.1"/>
    <property type="molecule type" value="Genomic_DNA"/>
</dbReference>
<keyword evidence="5" id="KW-1185">Reference proteome</keyword>
<feature type="region of interest" description="Disordered" evidence="1">
    <location>
        <begin position="137"/>
        <end position="161"/>
    </location>
</feature>
<feature type="transmembrane region" description="Helical" evidence="2">
    <location>
        <begin position="204"/>
        <end position="223"/>
    </location>
</feature>